<dbReference type="Proteomes" id="UP000019494">
    <property type="component" value="Unassembled WGS sequence"/>
</dbReference>
<dbReference type="InterPro" id="IPR054206">
    <property type="entry name" value="DUF6912"/>
</dbReference>
<protein>
    <submittedName>
        <fullName evidence="2">Uncharacterized protein</fullName>
    </submittedName>
</protein>
<feature type="signal peptide" evidence="1">
    <location>
        <begin position="1"/>
        <end position="25"/>
    </location>
</feature>
<proteinExistence type="predicted"/>
<sequence length="157" mass="16261">MPVVRIYVPLGASALRALAETGALAASVDAPVEAFAVTDELTAQAPALDEEDLEYAAFVDAVAAAAARRDHRGDRRLVLAGDADPEVLRAGVGAASAVQLVDDLPLSRIASFHVDEAGPHAGAVQDEADSLLWYDVTELGEVTGLFQDDARRSGAPG</sequence>
<dbReference type="AlphaFoldDB" id="W9GHI3"/>
<evidence type="ECO:0000313" key="2">
    <source>
        <dbReference type="EMBL" id="EWT05510.1"/>
    </source>
</evidence>
<name>W9GHI3_9MICO</name>
<comment type="caution">
    <text evidence="2">The sequence shown here is derived from an EMBL/GenBank/DDBJ whole genome shotgun (WGS) entry which is preliminary data.</text>
</comment>
<evidence type="ECO:0000256" key="1">
    <source>
        <dbReference type="SAM" id="SignalP"/>
    </source>
</evidence>
<dbReference type="Pfam" id="PF21853">
    <property type="entry name" value="DUF6912"/>
    <property type="match status" value="1"/>
</dbReference>
<dbReference type="OrthoDB" id="4866617at2"/>
<dbReference type="RefSeq" id="WP_051518544.1">
    <property type="nucleotide sequence ID" value="NZ_AWQS01000107.1"/>
</dbReference>
<reference evidence="3" key="1">
    <citation type="submission" date="2013-08" db="EMBL/GenBank/DDBJ databases">
        <title>Intrasporangium oryzae NRRL B-24470.</title>
        <authorList>
            <person name="Liu H."/>
            <person name="Wang G."/>
        </authorList>
    </citation>
    <scope>NUCLEOTIDE SEQUENCE [LARGE SCALE GENOMIC DNA]</scope>
    <source>
        <strain evidence="3">Q5-1</strain>
    </source>
</reference>
<organism evidence="2 3">
    <name type="scientific">Intrasporangium chromatireducens Q5-1</name>
    <dbReference type="NCBI Taxonomy" id="584657"/>
    <lineage>
        <taxon>Bacteria</taxon>
        <taxon>Bacillati</taxon>
        <taxon>Actinomycetota</taxon>
        <taxon>Actinomycetes</taxon>
        <taxon>Micrococcales</taxon>
        <taxon>Intrasporangiaceae</taxon>
        <taxon>Intrasporangium</taxon>
    </lineage>
</organism>
<dbReference type="EMBL" id="AWQS01000107">
    <property type="protein sequence ID" value="EWT05510.1"/>
    <property type="molecule type" value="Genomic_DNA"/>
</dbReference>
<feature type="chain" id="PRO_5004921062" evidence="1">
    <location>
        <begin position="26"/>
        <end position="157"/>
    </location>
</feature>
<evidence type="ECO:0000313" key="3">
    <source>
        <dbReference type="Proteomes" id="UP000019494"/>
    </source>
</evidence>
<gene>
    <name evidence="2" type="ORF">N864_03175</name>
</gene>
<dbReference type="PATRIC" id="fig|584657.3.peg.2592"/>
<keyword evidence="3" id="KW-1185">Reference proteome</keyword>
<keyword evidence="1" id="KW-0732">Signal</keyword>
<accession>W9GHI3</accession>